<reference evidence="1 2" key="1">
    <citation type="journal article" date="2016" name="Environ. Microbiol.">
        <title>Genomic resolution of a cold subsurface aquifer community provides metabolic insights for novel microbes adapted to high CO concentrations.</title>
        <authorList>
            <person name="Probst A.J."/>
            <person name="Castelle C.J."/>
            <person name="Singh A."/>
            <person name="Brown C.T."/>
            <person name="Anantharaman K."/>
            <person name="Sharon I."/>
            <person name="Hug L.A."/>
            <person name="Burstein D."/>
            <person name="Emerson J.B."/>
            <person name="Thomas B.C."/>
            <person name="Banfield J.F."/>
        </authorList>
    </citation>
    <scope>NUCLEOTIDE SEQUENCE [LARGE SCALE GENOMIC DNA]</scope>
    <source>
        <strain evidence="1">CG1_02_37_22</strain>
    </source>
</reference>
<sequence length="103" mass="12123">MQNTNQNIILGKILETKMAILSSKDREDIESWIVNSVKLKMILKMDHILEQDGKINLRKLFLVPIFKISELQKRVAEHAPELRTFFYKELMVVIEKAEKRLIS</sequence>
<comment type="caution">
    <text evidence="1">The sequence shown here is derived from an EMBL/GenBank/DDBJ whole genome shotgun (WGS) entry which is preliminary data.</text>
</comment>
<dbReference type="Proteomes" id="UP000183120">
    <property type="component" value="Unassembled WGS sequence"/>
</dbReference>
<dbReference type="EMBL" id="MNUY01000079">
    <property type="protein sequence ID" value="OIO12803.1"/>
    <property type="molecule type" value="Genomic_DNA"/>
</dbReference>
<accession>A0A1J4TP82</accession>
<protein>
    <submittedName>
        <fullName evidence="1">Uncharacterized protein</fullName>
    </submittedName>
</protein>
<organism evidence="1 2">
    <name type="scientific">Candidatus Gottesmanbacteria bacterium CG1_02_37_22</name>
    <dbReference type="NCBI Taxonomy" id="1805209"/>
    <lineage>
        <taxon>Bacteria</taxon>
        <taxon>Candidatus Gottesmaniibacteriota</taxon>
    </lineage>
</organism>
<evidence type="ECO:0000313" key="1">
    <source>
        <dbReference type="EMBL" id="OIO12803.1"/>
    </source>
</evidence>
<name>A0A1J4TP82_9BACT</name>
<dbReference type="AlphaFoldDB" id="A0A1J4TP82"/>
<evidence type="ECO:0000313" key="2">
    <source>
        <dbReference type="Proteomes" id="UP000183120"/>
    </source>
</evidence>
<gene>
    <name evidence="1" type="ORF">AUJ73_05005</name>
</gene>
<proteinExistence type="predicted"/>